<evidence type="ECO:0000313" key="9">
    <source>
        <dbReference type="Proteomes" id="UP000526233"/>
    </source>
</evidence>
<reference evidence="7 8" key="1">
    <citation type="submission" date="2017-07" db="EMBL/GenBank/DDBJ databases">
        <title>Phylogenetic study on the rhizospheric bacterium Ochrobactrum sp. A44.</title>
        <authorList>
            <person name="Krzyzanowska D.M."/>
            <person name="Ossowicki A."/>
            <person name="Rajewska M."/>
            <person name="Maciag T."/>
            <person name="Kaczynski Z."/>
            <person name="Czerwicka M."/>
            <person name="Jafra S."/>
        </authorList>
    </citation>
    <scope>NUCLEOTIDE SEQUENCE [LARGE SCALE GENOMIC DNA]</scope>
    <source>
        <strain evidence="7 8">CCUG 30717</strain>
    </source>
</reference>
<dbReference type="Pfam" id="PF13377">
    <property type="entry name" value="Peripla_BP_3"/>
    <property type="match status" value="1"/>
</dbReference>
<evidence type="ECO:0000313" key="8">
    <source>
        <dbReference type="Proteomes" id="UP000216188"/>
    </source>
</evidence>
<evidence type="ECO:0000313" key="6">
    <source>
        <dbReference type="EMBL" id="NNV20114.1"/>
    </source>
</evidence>
<keyword evidence="2" id="KW-0805">Transcription regulation</keyword>
<reference evidence="6 9" key="2">
    <citation type="submission" date="2018-11" db="EMBL/GenBank/DDBJ databases">
        <title>Genome sequencing and analysis.</title>
        <authorList>
            <person name="Huang Y.-T."/>
        </authorList>
    </citation>
    <scope>NUCLEOTIDE SEQUENCE [LARGE SCALE GENOMIC DNA]</scope>
    <source>
        <strain evidence="6 9">SHIN</strain>
    </source>
</reference>
<dbReference type="InterPro" id="IPR000843">
    <property type="entry name" value="HTH_LacI"/>
</dbReference>
<accession>A0A256G151</accession>
<dbReference type="InterPro" id="IPR010982">
    <property type="entry name" value="Lambda_DNA-bd_dom_sf"/>
</dbReference>
<proteinExistence type="predicted"/>
<dbReference type="Proteomes" id="UP000216188">
    <property type="component" value="Unassembled WGS sequence"/>
</dbReference>
<dbReference type="GO" id="GO:0000976">
    <property type="term" value="F:transcription cis-regulatory region binding"/>
    <property type="evidence" value="ECO:0007669"/>
    <property type="project" value="TreeGrafter"/>
</dbReference>
<sequence length="349" mass="38154">MKRDKPYASSTDVARLAGVSQSAVSRTFKPGASVSPETRKKVLAAAEELGYRPSFIPSIMLSHRSRLVAVVIGGLYNPFYTSVLETFSKMLQAEGWRILLVHVESGHTFDDIVPMLAGYRVDAIVSALAVLSPEALEQLSQLRVPVISFNTRFSGEWVHSISCDSVGASRVMAEHFIERGARKFAYITGPVDSQANIDRQFGFCKRLEETGFEPPLILEGNYRYEAGYAAIKQLKDMMSSTKELPDAIYCANDLLALGAIDALRKEIGVRIPDDIIVGGYDNIAEAGWASYNLTTLVHDGEKMVERAIEILAESEPGQIGERDHQSVIASPLIIRNSTGGSQPAGETKL</sequence>
<dbReference type="SMART" id="SM00354">
    <property type="entry name" value="HTH_LACI"/>
    <property type="match status" value="1"/>
</dbReference>
<dbReference type="InterPro" id="IPR046335">
    <property type="entry name" value="LacI/GalR-like_sensor"/>
</dbReference>
<comment type="caution">
    <text evidence="7">The sequence shown here is derived from an EMBL/GenBank/DDBJ whole genome shotgun (WGS) entry which is preliminary data.</text>
</comment>
<dbReference type="CDD" id="cd06278">
    <property type="entry name" value="PBP1_LacI-like"/>
    <property type="match status" value="1"/>
</dbReference>
<evidence type="ECO:0000256" key="2">
    <source>
        <dbReference type="ARBA" id="ARBA00023015"/>
    </source>
</evidence>
<evidence type="ECO:0000313" key="7">
    <source>
        <dbReference type="EMBL" id="OYR20835.1"/>
    </source>
</evidence>
<dbReference type="Gene3D" id="1.10.260.40">
    <property type="entry name" value="lambda repressor-like DNA-binding domains"/>
    <property type="match status" value="1"/>
</dbReference>
<dbReference type="EMBL" id="NNRM01000052">
    <property type="protein sequence ID" value="OYR20835.1"/>
    <property type="molecule type" value="Genomic_DNA"/>
</dbReference>
<dbReference type="CDD" id="cd01392">
    <property type="entry name" value="HTH_LacI"/>
    <property type="match status" value="1"/>
</dbReference>
<dbReference type="STRING" id="419475.A8A54_16290"/>
<feature type="domain" description="HTH lacI-type" evidence="5">
    <location>
        <begin position="8"/>
        <end position="62"/>
    </location>
</feature>
<dbReference type="SUPFAM" id="SSF53822">
    <property type="entry name" value="Periplasmic binding protein-like I"/>
    <property type="match status" value="1"/>
</dbReference>
<dbReference type="Pfam" id="PF00356">
    <property type="entry name" value="LacI"/>
    <property type="match status" value="1"/>
</dbReference>
<dbReference type="Gene3D" id="3.40.50.2300">
    <property type="match status" value="2"/>
</dbReference>
<dbReference type="PROSITE" id="PS50932">
    <property type="entry name" value="HTH_LACI_2"/>
    <property type="match status" value="1"/>
</dbReference>
<protein>
    <submittedName>
        <fullName evidence="6">LacI family DNA-binding transcriptional regulator</fullName>
    </submittedName>
    <submittedName>
        <fullName evidence="7">Periplasmic binding and sugar binding domain of LacI family protein</fullName>
    </submittedName>
</protein>
<dbReference type="Proteomes" id="UP000526233">
    <property type="component" value="Unassembled WGS sequence"/>
</dbReference>
<organism evidence="7 8">
    <name type="scientific">Brucella pseudogrignonensis</name>
    <dbReference type="NCBI Taxonomy" id="419475"/>
    <lineage>
        <taxon>Bacteria</taxon>
        <taxon>Pseudomonadati</taxon>
        <taxon>Pseudomonadota</taxon>
        <taxon>Alphaproteobacteria</taxon>
        <taxon>Hyphomicrobiales</taxon>
        <taxon>Brucellaceae</taxon>
        <taxon>Brucella/Ochrobactrum group</taxon>
        <taxon>Brucella</taxon>
    </lineage>
</organism>
<keyword evidence="3 6" id="KW-0238">DNA-binding</keyword>
<keyword evidence="1" id="KW-0678">Repressor</keyword>
<dbReference type="RefSeq" id="WP_007880095.1">
    <property type="nucleotide sequence ID" value="NZ_CAXURC020000002.1"/>
</dbReference>
<dbReference type="EMBL" id="PKQI01000001">
    <property type="protein sequence ID" value="NNV20114.1"/>
    <property type="molecule type" value="Genomic_DNA"/>
</dbReference>
<gene>
    <name evidence="7" type="ORF">CEV34_5304</name>
    <name evidence="6" type="ORF">EHE22_06685</name>
</gene>
<dbReference type="PANTHER" id="PTHR30146">
    <property type="entry name" value="LACI-RELATED TRANSCRIPTIONAL REPRESSOR"/>
    <property type="match status" value="1"/>
</dbReference>
<dbReference type="AlphaFoldDB" id="A0A256G151"/>
<evidence type="ECO:0000256" key="1">
    <source>
        <dbReference type="ARBA" id="ARBA00022491"/>
    </source>
</evidence>
<evidence type="ECO:0000256" key="4">
    <source>
        <dbReference type="ARBA" id="ARBA00023163"/>
    </source>
</evidence>
<evidence type="ECO:0000259" key="5">
    <source>
        <dbReference type="PROSITE" id="PS50932"/>
    </source>
</evidence>
<evidence type="ECO:0000256" key="3">
    <source>
        <dbReference type="ARBA" id="ARBA00023125"/>
    </source>
</evidence>
<keyword evidence="4" id="KW-0804">Transcription</keyword>
<dbReference type="GO" id="GO:0003700">
    <property type="term" value="F:DNA-binding transcription factor activity"/>
    <property type="evidence" value="ECO:0007669"/>
    <property type="project" value="TreeGrafter"/>
</dbReference>
<dbReference type="SUPFAM" id="SSF47413">
    <property type="entry name" value="lambda repressor-like DNA-binding domains"/>
    <property type="match status" value="1"/>
</dbReference>
<keyword evidence="8" id="KW-1185">Reference proteome</keyword>
<name>A0A256G151_9HYPH</name>
<dbReference type="InterPro" id="IPR028082">
    <property type="entry name" value="Peripla_BP_I"/>
</dbReference>
<dbReference type="PANTHER" id="PTHR30146:SF95">
    <property type="entry name" value="RIBOSE OPERON REPRESSOR"/>
    <property type="match status" value="1"/>
</dbReference>